<dbReference type="KEGG" id="dtl:H8F01_00915"/>
<name>A0A7G8Q4R7_9GAMM</name>
<evidence type="ECO:0008006" key="3">
    <source>
        <dbReference type="Google" id="ProtNLM"/>
    </source>
</evidence>
<sequence length="136" mass="14893">MPANPVSNYLKAKIEATGKTLKELGAEAGFKQANAFVLLKSGDMRLPMDRIPGVAKAIEADEKELFELALKHYEPTVYKMMQKHYAAGAVDPEEVKLLAEIKRAIGGKSIKHDAKTRSLIQEVVKNVYVGAALKKA</sequence>
<reference evidence="1 2" key="1">
    <citation type="submission" date="2020-08" db="EMBL/GenBank/DDBJ databases">
        <title>Dyella sp. G9 isolated from forest soil.</title>
        <authorList>
            <person name="Fu J."/>
            <person name="Qiu L."/>
        </authorList>
    </citation>
    <scope>NUCLEOTIDE SEQUENCE [LARGE SCALE GENOMIC DNA]</scope>
    <source>
        <strain evidence="1 2">G9</strain>
    </source>
</reference>
<dbReference type="AlphaFoldDB" id="A0A7G8Q4R7"/>
<protein>
    <recommendedName>
        <fullName evidence="3">XRE family transcriptional regulator</fullName>
    </recommendedName>
</protein>
<dbReference type="EMBL" id="CP060412">
    <property type="protein sequence ID" value="QNK01775.1"/>
    <property type="molecule type" value="Genomic_DNA"/>
</dbReference>
<evidence type="ECO:0000313" key="1">
    <source>
        <dbReference type="EMBL" id="QNK01775.1"/>
    </source>
</evidence>
<keyword evidence="2" id="KW-1185">Reference proteome</keyword>
<organism evidence="1 2">
    <name type="scientific">Dyella telluris</name>
    <dbReference type="NCBI Taxonomy" id="2763498"/>
    <lineage>
        <taxon>Bacteria</taxon>
        <taxon>Pseudomonadati</taxon>
        <taxon>Pseudomonadota</taxon>
        <taxon>Gammaproteobacteria</taxon>
        <taxon>Lysobacterales</taxon>
        <taxon>Rhodanobacteraceae</taxon>
        <taxon>Dyella</taxon>
    </lineage>
</organism>
<gene>
    <name evidence="1" type="ORF">H8F01_00915</name>
</gene>
<dbReference type="RefSeq" id="WP_187057234.1">
    <property type="nucleotide sequence ID" value="NZ_CP060412.1"/>
</dbReference>
<proteinExistence type="predicted"/>
<evidence type="ECO:0000313" key="2">
    <source>
        <dbReference type="Proteomes" id="UP000515873"/>
    </source>
</evidence>
<dbReference type="Proteomes" id="UP000515873">
    <property type="component" value="Chromosome"/>
</dbReference>
<accession>A0A7G8Q4R7</accession>